<dbReference type="InterPro" id="IPR006260">
    <property type="entry name" value="TonB/TolA_C"/>
</dbReference>
<keyword evidence="14" id="KW-1185">Reference proteome</keyword>
<accession>A0A839AB85</accession>
<dbReference type="RefSeq" id="WP_182162319.1">
    <property type="nucleotide sequence ID" value="NZ_JACFXV010000038.1"/>
</dbReference>
<keyword evidence="7" id="KW-0653">Protein transport</keyword>
<keyword evidence="6" id="KW-0812">Transmembrane</keyword>
<dbReference type="Proteomes" id="UP000541109">
    <property type="component" value="Unassembled WGS sequence"/>
</dbReference>
<reference evidence="13 14" key="1">
    <citation type="submission" date="2020-07" db="EMBL/GenBank/DDBJ databases">
        <title>Stappia sp., F7233, whole genome shotgun sequencing project.</title>
        <authorList>
            <person name="Jiang S."/>
            <person name="Liu Z.W."/>
            <person name="Du Z.J."/>
        </authorList>
    </citation>
    <scope>NUCLEOTIDE SEQUENCE [LARGE SCALE GENOMIC DNA]</scope>
    <source>
        <strain evidence="13 14">F7233</strain>
    </source>
</reference>
<comment type="subcellular location">
    <subcellularLocation>
        <location evidence="1">Cell inner membrane</location>
        <topology evidence="1">Single-pass membrane protein</topology>
        <orientation evidence="1">Periplasmic side</orientation>
    </subcellularLocation>
</comment>
<evidence type="ECO:0000256" key="1">
    <source>
        <dbReference type="ARBA" id="ARBA00004383"/>
    </source>
</evidence>
<gene>
    <name evidence="13" type="ORF">H2509_03410</name>
</gene>
<keyword evidence="3" id="KW-0813">Transport</keyword>
<dbReference type="SUPFAM" id="SSF74653">
    <property type="entry name" value="TolA/TonB C-terminal domain"/>
    <property type="match status" value="1"/>
</dbReference>
<feature type="region of interest" description="Disordered" evidence="10">
    <location>
        <begin position="54"/>
        <end position="186"/>
    </location>
</feature>
<dbReference type="InterPro" id="IPR037682">
    <property type="entry name" value="TonB_C"/>
</dbReference>
<keyword evidence="4" id="KW-1003">Cell membrane</keyword>
<dbReference type="PROSITE" id="PS52015">
    <property type="entry name" value="TONB_CTD"/>
    <property type="match status" value="1"/>
</dbReference>
<keyword evidence="9" id="KW-0472">Membrane</keyword>
<feature type="domain" description="TonB C-terminal" evidence="12">
    <location>
        <begin position="189"/>
        <end position="280"/>
    </location>
</feature>
<dbReference type="NCBIfam" id="TIGR01352">
    <property type="entry name" value="tonB_Cterm"/>
    <property type="match status" value="1"/>
</dbReference>
<evidence type="ECO:0000256" key="2">
    <source>
        <dbReference type="ARBA" id="ARBA00006555"/>
    </source>
</evidence>
<evidence type="ECO:0000256" key="8">
    <source>
        <dbReference type="ARBA" id="ARBA00022989"/>
    </source>
</evidence>
<dbReference type="Gene3D" id="3.30.1150.10">
    <property type="match status" value="1"/>
</dbReference>
<sequence>MSEGRLVALCLALSAVAHLVAFSGVAVPPAVAERSAVQGGEVAIAGSLADLVEGGTEEVREEKAAAPVSEPPRSAAAPVEASSSGPVPPRQELPTVKAPAELQQPASGQAALPEPVRLVEARPTAKPKLPKSPRKEKPGTEKPRDARRKGGDIASRKGAETKTAEVATATEAGRAEATGSDGGQAAFSNYQGQVLRKLQRAKRKLPSPRSRRDGGTVHLRFTILRDGSVMTAKVARSSGHAALDEAALALIRRAAPMPGVPGEITRVPLTFTVPVHFESN</sequence>
<dbReference type="GO" id="GO:0005886">
    <property type="term" value="C:plasma membrane"/>
    <property type="evidence" value="ECO:0007669"/>
    <property type="project" value="UniProtKB-SubCell"/>
</dbReference>
<dbReference type="EMBL" id="JACFXV010000038">
    <property type="protein sequence ID" value="MBA5776167.1"/>
    <property type="molecule type" value="Genomic_DNA"/>
</dbReference>
<keyword evidence="11" id="KW-0732">Signal</keyword>
<comment type="similarity">
    <text evidence="2">Belongs to the TonB family.</text>
</comment>
<dbReference type="GO" id="GO:0015031">
    <property type="term" value="P:protein transport"/>
    <property type="evidence" value="ECO:0007669"/>
    <property type="project" value="UniProtKB-KW"/>
</dbReference>
<evidence type="ECO:0000259" key="12">
    <source>
        <dbReference type="PROSITE" id="PS52015"/>
    </source>
</evidence>
<dbReference type="AlphaFoldDB" id="A0A839AB85"/>
<protein>
    <submittedName>
        <fullName evidence="13">TonB family protein</fullName>
    </submittedName>
</protein>
<evidence type="ECO:0000256" key="4">
    <source>
        <dbReference type="ARBA" id="ARBA00022475"/>
    </source>
</evidence>
<evidence type="ECO:0000313" key="13">
    <source>
        <dbReference type="EMBL" id="MBA5776167.1"/>
    </source>
</evidence>
<name>A0A839AB85_9HYPH</name>
<keyword evidence="8" id="KW-1133">Transmembrane helix</keyword>
<dbReference type="PANTHER" id="PTHR33446">
    <property type="entry name" value="PROTEIN TONB-RELATED"/>
    <property type="match status" value="1"/>
</dbReference>
<proteinExistence type="inferred from homology"/>
<evidence type="ECO:0000256" key="11">
    <source>
        <dbReference type="SAM" id="SignalP"/>
    </source>
</evidence>
<feature type="compositionally biased region" description="Low complexity" evidence="10">
    <location>
        <begin position="164"/>
        <end position="179"/>
    </location>
</feature>
<evidence type="ECO:0000256" key="5">
    <source>
        <dbReference type="ARBA" id="ARBA00022519"/>
    </source>
</evidence>
<feature type="signal peptide" evidence="11">
    <location>
        <begin position="1"/>
        <end position="26"/>
    </location>
</feature>
<comment type="caution">
    <text evidence="13">The sequence shown here is derived from an EMBL/GenBank/DDBJ whole genome shotgun (WGS) entry which is preliminary data.</text>
</comment>
<dbReference type="InterPro" id="IPR051045">
    <property type="entry name" value="TonB-dependent_transducer"/>
</dbReference>
<evidence type="ECO:0000256" key="6">
    <source>
        <dbReference type="ARBA" id="ARBA00022692"/>
    </source>
</evidence>
<dbReference type="Pfam" id="PF03544">
    <property type="entry name" value="TonB_C"/>
    <property type="match status" value="1"/>
</dbReference>
<evidence type="ECO:0000256" key="3">
    <source>
        <dbReference type="ARBA" id="ARBA00022448"/>
    </source>
</evidence>
<dbReference type="GO" id="GO:0055085">
    <property type="term" value="P:transmembrane transport"/>
    <property type="evidence" value="ECO:0007669"/>
    <property type="project" value="InterPro"/>
</dbReference>
<feature type="compositionally biased region" description="Basic and acidic residues" evidence="10">
    <location>
        <begin position="133"/>
        <end position="163"/>
    </location>
</feature>
<evidence type="ECO:0000256" key="7">
    <source>
        <dbReference type="ARBA" id="ARBA00022927"/>
    </source>
</evidence>
<evidence type="ECO:0000313" key="14">
    <source>
        <dbReference type="Proteomes" id="UP000541109"/>
    </source>
</evidence>
<feature type="chain" id="PRO_5033063216" evidence="11">
    <location>
        <begin position="27"/>
        <end position="280"/>
    </location>
</feature>
<evidence type="ECO:0000256" key="10">
    <source>
        <dbReference type="SAM" id="MobiDB-lite"/>
    </source>
</evidence>
<keyword evidence="5" id="KW-0997">Cell inner membrane</keyword>
<evidence type="ECO:0000256" key="9">
    <source>
        <dbReference type="ARBA" id="ARBA00023136"/>
    </source>
</evidence>
<organism evidence="13 14">
    <name type="scientific">Stappia albiluteola</name>
    <dbReference type="NCBI Taxonomy" id="2758565"/>
    <lineage>
        <taxon>Bacteria</taxon>
        <taxon>Pseudomonadati</taxon>
        <taxon>Pseudomonadota</taxon>
        <taxon>Alphaproteobacteria</taxon>
        <taxon>Hyphomicrobiales</taxon>
        <taxon>Stappiaceae</taxon>
        <taxon>Stappia</taxon>
    </lineage>
</organism>